<evidence type="ECO:0000259" key="2">
    <source>
        <dbReference type="Pfam" id="PF13417"/>
    </source>
</evidence>
<sequence>MSCSIRLKSGPSQRNSPQRSSCSGCPEDSSVTANEDRRLLLLTLAPSHYCERARWALDLQGIVYDEERLAPGTHALRVKRLGASATSLPLLLLGDGSLCQGSDRILDWTGLRGGDPEIERRLEQTTAPLIRQCLYAGLLSDPKSGIRDVLLRGTNAHQATIGRLTWPLLRRMMAAGMNARPRLLPDLIAQVDRELDWFDRVLAERGDHLVGREFGRADLTAASLLAPLALPHVEPVKSLSAGIRWPHSLAPFLAGWSDRPTLEWVRRMYQAHRAPL</sequence>
<protein>
    <recommendedName>
        <fullName evidence="2">GST N-terminal domain-containing protein</fullName>
    </recommendedName>
</protein>
<feature type="domain" description="GST N-terminal" evidence="2">
    <location>
        <begin position="46"/>
        <end position="108"/>
    </location>
</feature>
<gene>
    <name evidence="3" type="ORF">EQG66_00690</name>
</gene>
<dbReference type="SUPFAM" id="SSF47616">
    <property type="entry name" value="GST C-terminal domain-like"/>
    <property type="match status" value="1"/>
</dbReference>
<feature type="region of interest" description="Disordered" evidence="1">
    <location>
        <begin position="1"/>
        <end position="30"/>
    </location>
</feature>
<dbReference type="Pfam" id="PF13417">
    <property type="entry name" value="GST_N_3"/>
    <property type="match status" value="1"/>
</dbReference>
<keyword evidence="4" id="KW-1185">Reference proteome</keyword>
<dbReference type="EMBL" id="SBKP01000001">
    <property type="protein sequence ID" value="RXR30845.1"/>
    <property type="molecule type" value="Genomic_DNA"/>
</dbReference>
<dbReference type="InterPro" id="IPR036282">
    <property type="entry name" value="Glutathione-S-Trfase_C_sf"/>
</dbReference>
<evidence type="ECO:0000256" key="1">
    <source>
        <dbReference type="SAM" id="MobiDB-lite"/>
    </source>
</evidence>
<feature type="compositionally biased region" description="Polar residues" evidence="1">
    <location>
        <begin position="10"/>
        <end position="30"/>
    </location>
</feature>
<name>A0A4Q1KMU3_9SPHN</name>
<dbReference type="Proteomes" id="UP000290958">
    <property type="component" value="Unassembled WGS sequence"/>
</dbReference>
<evidence type="ECO:0000313" key="4">
    <source>
        <dbReference type="Proteomes" id="UP000290958"/>
    </source>
</evidence>
<dbReference type="CDD" id="cd00570">
    <property type="entry name" value="GST_N_family"/>
    <property type="match status" value="1"/>
</dbReference>
<reference evidence="4" key="1">
    <citation type="submission" date="2019-01" db="EMBL/GenBank/DDBJ databases">
        <title>Cytophagaceae bacterium strain CAR-16.</title>
        <authorList>
            <person name="Chen W.-M."/>
        </authorList>
    </citation>
    <scope>NUCLEOTIDE SEQUENCE [LARGE SCALE GENOMIC DNA]</scope>
    <source>
        <strain evidence="4">CHR27</strain>
    </source>
</reference>
<accession>A0A4Q1KMU3</accession>
<dbReference type="AlphaFoldDB" id="A0A4Q1KMU3"/>
<comment type="caution">
    <text evidence="3">The sequence shown here is derived from an EMBL/GenBank/DDBJ whole genome shotgun (WGS) entry which is preliminary data.</text>
</comment>
<dbReference type="OrthoDB" id="5242791at2"/>
<organism evidence="3 4">
    <name type="scientific">Sphingobium fluviale</name>
    <dbReference type="NCBI Taxonomy" id="2506423"/>
    <lineage>
        <taxon>Bacteria</taxon>
        <taxon>Pseudomonadati</taxon>
        <taxon>Pseudomonadota</taxon>
        <taxon>Alphaproteobacteria</taxon>
        <taxon>Sphingomonadales</taxon>
        <taxon>Sphingomonadaceae</taxon>
        <taxon>Sphingobium</taxon>
    </lineage>
</organism>
<proteinExistence type="predicted"/>
<dbReference type="SUPFAM" id="SSF52833">
    <property type="entry name" value="Thioredoxin-like"/>
    <property type="match status" value="1"/>
</dbReference>
<dbReference type="InterPro" id="IPR004045">
    <property type="entry name" value="Glutathione_S-Trfase_N"/>
</dbReference>
<dbReference type="InterPro" id="IPR036249">
    <property type="entry name" value="Thioredoxin-like_sf"/>
</dbReference>
<evidence type="ECO:0000313" key="3">
    <source>
        <dbReference type="EMBL" id="RXR30845.1"/>
    </source>
</evidence>